<name>A0A0A3J4K7_9BACI</name>
<dbReference type="OrthoDB" id="7619731at2"/>
<keyword evidence="2" id="KW-1185">Reference proteome</keyword>
<dbReference type="EMBL" id="JPVP01000060">
    <property type="protein sequence ID" value="KGR81992.1"/>
    <property type="molecule type" value="Genomic_DNA"/>
</dbReference>
<gene>
    <name evidence="1" type="ORF">CD32_22115</name>
</gene>
<protein>
    <recommendedName>
        <fullName evidence="3">DUF2785 domain-containing protein</fullName>
    </recommendedName>
</protein>
<accession>A0A0A3J4K7</accession>
<evidence type="ECO:0000313" key="1">
    <source>
        <dbReference type="EMBL" id="KGR81992.1"/>
    </source>
</evidence>
<evidence type="ECO:0008006" key="3">
    <source>
        <dbReference type="Google" id="ProtNLM"/>
    </source>
</evidence>
<dbReference type="eggNOG" id="ENOG502ZWG2">
    <property type="taxonomic scope" value="Bacteria"/>
</dbReference>
<dbReference type="InterPro" id="IPR021247">
    <property type="entry name" value="DUF2785"/>
</dbReference>
<dbReference type="RefSeq" id="WP_036159106.1">
    <property type="nucleotide sequence ID" value="NZ_AVCX01000001.1"/>
</dbReference>
<dbReference type="STRING" id="1220589.CD32_22115"/>
<comment type="caution">
    <text evidence="1">The sequence shown here is derived from an EMBL/GenBank/DDBJ whole genome shotgun (WGS) entry which is preliminary data.</text>
</comment>
<organism evidence="1 2">
    <name type="scientific">Lysinibacillus odysseyi 34hs-1 = NBRC 100172</name>
    <dbReference type="NCBI Taxonomy" id="1220589"/>
    <lineage>
        <taxon>Bacteria</taxon>
        <taxon>Bacillati</taxon>
        <taxon>Bacillota</taxon>
        <taxon>Bacilli</taxon>
        <taxon>Bacillales</taxon>
        <taxon>Bacillaceae</taxon>
        <taxon>Lysinibacillus</taxon>
    </lineage>
</organism>
<dbReference type="AlphaFoldDB" id="A0A0A3J4K7"/>
<proteinExistence type="predicted"/>
<sequence>MSNLTKVLEDILSDKNLGTSTKEMDLLLDRMLEEIGSTDSYLRDQCIYRAFAKLISGHALTVEQETYVLATCLDDHHLFLGLGEEGPSDQVFTRSFSALVLACLLNKDGKEQKVDISLIEKAIEASIQYLLQEKDRRGYVPEKGWAHSIAHGSDLLTCAILHPMFDEHNANRCLQAVKECLLVEEAYIDEEDERILSIISALIQKGLDDHTLMSWLVSLEAGYSDDELAKYRIHWNVKKFANTLFMYLQRHENFPQSKQWILKLYEQTFI</sequence>
<reference evidence="1 2" key="1">
    <citation type="submission" date="2014-02" db="EMBL/GenBank/DDBJ databases">
        <title>Draft genome sequence of Lysinibacillus odysseyi NBRC 100172.</title>
        <authorList>
            <person name="Zhang F."/>
            <person name="Wang G."/>
            <person name="Zhang L."/>
        </authorList>
    </citation>
    <scope>NUCLEOTIDE SEQUENCE [LARGE SCALE GENOMIC DNA]</scope>
    <source>
        <strain evidence="1 2">NBRC 100172</strain>
    </source>
</reference>
<dbReference type="Pfam" id="PF10978">
    <property type="entry name" value="DUF2785"/>
    <property type="match status" value="1"/>
</dbReference>
<dbReference type="Proteomes" id="UP000030437">
    <property type="component" value="Unassembled WGS sequence"/>
</dbReference>
<evidence type="ECO:0000313" key="2">
    <source>
        <dbReference type="Proteomes" id="UP000030437"/>
    </source>
</evidence>